<feature type="transmembrane region" description="Helical" evidence="5">
    <location>
        <begin position="359"/>
        <end position="385"/>
    </location>
</feature>
<keyword evidence="2 5" id="KW-0812">Transmembrane</keyword>
<proteinExistence type="predicted"/>
<keyword evidence="3 5" id="KW-1133">Transmembrane helix</keyword>
<feature type="transmembrane region" description="Helical" evidence="5">
    <location>
        <begin position="21"/>
        <end position="51"/>
    </location>
</feature>
<evidence type="ECO:0000313" key="7">
    <source>
        <dbReference type="EMBL" id="RYS77745.1"/>
    </source>
</evidence>
<comment type="caution">
    <text evidence="7">The sequence shown here is derived from an EMBL/GenBank/DDBJ whole genome shotgun (WGS) entry which is preliminary data.</text>
</comment>
<evidence type="ECO:0000256" key="1">
    <source>
        <dbReference type="ARBA" id="ARBA00004141"/>
    </source>
</evidence>
<reference evidence="7 8" key="1">
    <citation type="journal article" date="2019" name="Science, e1252229">
        <title>Invertible promoters mediate bacterial phase variation, antibiotic resistance, and host adaptation in the gut.</title>
        <authorList>
            <person name="Jiang X."/>
            <person name="Hall A.B."/>
            <person name="Arthur T.D."/>
            <person name="Plichta D.R."/>
            <person name="Covington C.T."/>
            <person name="Poyet M."/>
            <person name="Crothers J."/>
            <person name="Moses P.L."/>
            <person name="Tolonen A.C."/>
            <person name="Vlamakis H."/>
            <person name="Alm E.J."/>
            <person name="Xavier R.J."/>
        </authorList>
    </citation>
    <scope>NUCLEOTIDE SEQUENCE [LARGE SCALE GENOMIC DNA]</scope>
    <source>
        <strain evidence="8">aa_0143</strain>
    </source>
</reference>
<feature type="transmembrane region" description="Helical" evidence="5">
    <location>
        <begin position="83"/>
        <end position="102"/>
    </location>
</feature>
<dbReference type="AlphaFoldDB" id="A0A4Q5C5P1"/>
<feature type="domain" description="O-antigen ligase-related" evidence="6">
    <location>
        <begin position="238"/>
        <end position="376"/>
    </location>
</feature>
<gene>
    <name evidence="7" type="ORF">EAI93_12085</name>
</gene>
<dbReference type="Pfam" id="PF04932">
    <property type="entry name" value="Wzy_C"/>
    <property type="match status" value="1"/>
</dbReference>
<feature type="transmembrane region" description="Helical" evidence="5">
    <location>
        <begin position="199"/>
        <end position="220"/>
    </location>
</feature>
<dbReference type="Proteomes" id="UP000292665">
    <property type="component" value="Unassembled WGS sequence"/>
</dbReference>
<feature type="transmembrane region" description="Helical" evidence="5">
    <location>
        <begin position="391"/>
        <end position="424"/>
    </location>
</feature>
<protein>
    <recommendedName>
        <fullName evidence="6">O-antigen ligase-related domain-containing protein</fullName>
    </recommendedName>
</protein>
<keyword evidence="4 5" id="KW-0472">Membrane</keyword>
<feature type="transmembrane region" description="Helical" evidence="5">
    <location>
        <begin position="268"/>
        <end position="286"/>
    </location>
</feature>
<evidence type="ECO:0000256" key="5">
    <source>
        <dbReference type="SAM" id="Phobius"/>
    </source>
</evidence>
<comment type="subcellular location">
    <subcellularLocation>
        <location evidence="1">Membrane</location>
        <topology evidence="1">Multi-pass membrane protein</topology>
    </subcellularLocation>
</comment>
<dbReference type="GO" id="GO:0016020">
    <property type="term" value="C:membrane"/>
    <property type="evidence" value="ECO:0007669"/>
    <property type="project" value="UniProtKB-SubCell"/>
</dbReference>
<evidence type="ECO:0000256" key="2">
    <source>
        <dbReference type="ARBA" id="ARBA00022692"/>
    </source>
</evidence>
<dbReference type="PANTHER" id="PTHR37422:SF13">
    <property type="entry name" value="LIPOPOLYSACCHARIDE BIOSYNTHESIS PROTEIN PA4999-RELATED"/>
    <property type="match status" value="1"/>
</dbReference>
<evidence type="ECO:0000256" key="3">
    <source>
        <dbReference type="ARBA" id="ARBA00022989"/>
    </source>
</evidence>
<feature type="transmembrane region" description="Helical" evidence="5">
    <location>
        <begin position="169"/>
        <end position="187"/>
    </location>
</feature>
<evidence type="ECO:0000313" key="8">
    <source>
        <dbReference type="Proteomes" id="UP000292665"/>
    </source>
</evidence>
<sequence length="441" mass="50430">MIIRKKIMLNKDRVKIPGFSQVDFFFLILFFLSFFHSSLGFLFNVVLIYYWKFGTEGCLKSLIFLTTRGLLNPAIAAPASFQVFRWAIVLGASFLILIYSDIKNGRLKNKYNKILLCAILFSAVVSMFNLVISSYPITAVFKVISFLIAFSAVLKGVAVTNEYVNWTDFLVSFYGILYIINIIIIPFKQFRIVNEDFQGIFNHVNIFGIISVLFLAMLLNSEFYKGHKIFRIFMICAVFFMEYLSASRTGMISCIIVCTIYVLNKRMAWIKVAGVIVLLFIGYFFLPQNVVLSIDQGINEFVYKNNATSILDSREETLELYYSKFNEEPLFGTGFMVPYDPEIRDYTLNFDLVVEPGNLLWTLLGDTGIIGVLIFILLFLVLLFNGGISRVYLIAAVFLICMGEMVFFSVNNMAVIIYLVLAVYVFENGKYNPTNTLKLEK</sequence>
<dbReference type="InterPro" id="IPR007016">
    <property type="entry name" value="O-antigen_ligase-rel_domated"/>
</dbReference>
<dbReference type="PANTHER" id="PTHR37422">
    <property type="entry name" value="TEICHURONIC ACID BIOSYNTHESIS PROTEIN TUAE"/>
    <property type="match status" value="1"/>
</dbReference>
<evidence type="ECO:0000259" key="6">
    <source>
        <dbReference type="Pfam" id="PF04932"/>
    </source>
</evidence>
<evidence type="ECO:0000256" key="4">
    <source>
        <dbReference type="ARBA" id="ARBA00023136"/>
    </source>
</evidence>
<dbReference type="EMBL" id="RCYR01000031">
    <property type="protein sequence ID" value="RYS77745.1"/>
    <property type="molecule type" value="Genomic_DNA"/>
</dbReference>
<organism evidence="7 8">
    <name type="scientific">[Ruminococcus] torques</name>
    <dbReference type="NCBI Taxonomy" id="33039"/>
    <lineage>
        <taxon>Bacteria</taxon>
        <taxon>Bacillati</taxon>
        <taxon>Bacillota</taxon>
        <taxon>Clostridia</taxon>
        <taxon>Lachnospirales</taxon>
        <taxon>Lachnospiraceae</taxon>
        <taxon>Mediterraneibacter</taxon>
    </lineage>
</organism>
<feature type="transmembrane region" description="Helical" evidence="5">
    <location>
        <begin position="114"/>
        <end position="133"/>
    </location>
</feature>
<name>A0A4Q5C5P1_9FIRM</name>
<feature type="transmembrane region" description="Helical" evidence="5">
    <location>
        <begin position="232"/>
        <end position="262"/>
    </location>
</feature>
<accession>A0A4Q5C5P1</accession>
<dbReference type="InterPro" id="IPR051533">
    <property type="entry name" value="WaaL-like"/>
</dbReference>